<comment type="caution">
    <text evidence="1">The sequence shown here is derived from an EMBL/GenBank/DDBJ whole genome shotgun (WGS) entry which is preliminary data.</text>
</comment>
<proteinExistence type="predicted"/>
<evidence type="ECO:0000313" key="2">
    <source>
        <dbReference type="Proteomes" id="UP000076584"/>
    </source>
</evidence>
<name>A0A167B5K0_COLIC</name>
<protein>
    <submittedName>
        <fullName evidence="1">Nmra-like family protein</fullName>
    </submittedName>
</protein>
<dbReference type="SUPFAM" id="SSF51735">
    <property type="entry name" value="NAD(P)-binding Rossmann-fold domains"/>
    <property type="match status" value="1"/>
</dbReference>
<evidence type="ECO:0000313" key="1">
    <source>
        <dbReference type="EMBL" id="KZL80912.1"/>
    </source>
</evidence>
<accession>A0A167B5K0</accession>
<dbReference type="InterPro" id="IPR036291">
    <property type="entry name" value="NAD(P)-bd_dom_sf"/>
</dbReference>
<gene>
    <name evidence="1" type="ORF">CI238_06642</name>
</gene>
<dbReference type="AlphaFoldDB" id="A0A167B5K0"/>
<organism evidence="1 2">
    <name type="scientific">Colletotrichum incanum</name>
    <name type="common">Soybean anthracnose fungus</name>
    <dbReference type="NCBI Taxonomy" id="1573173"/>
    <lineage>
        <taxon>Eukaryota</taxon>
        <taxon>Fungi</taxon>
        <taxon>Dikarya</taxon>
        <taxon>Ascomycota</taxon>
        <taxon>Pezizomycotina</taxon>
        <taxon>Sordariomycetes</taxon>
        <taxon>Hypocreomycetidae</taxon>
        <taxon>Glomerellales</taxon>
        <taxon>Glomerellaceae</taxon>
        <taxon>Colletotrichum</taxon>
        <taxon>Colletotrichum spaethianum species complex</taxon>
    </lineage>
</organism>
<dbReference type="Proteomes" id="UP000076584">
    <property type="component" value="Unassembled WGS sequence"/>
</dbReference>
<sequence length="197" mass="22415">LSQIGIEFVRADYRDVASLVEPLESRKEGNIEETERSQIGLVEASKQCVNTKRFMPSQYDPINTPEAAQALRDSELEYTRFVNGFLMDYWGIPYVKSYMPLFTCHLTSPIAKLVTYSIDLAQFIAWALEVKDWSRFSIVIGTDLTPNEALAKIERVRGKNFEFAYDSEEALSQNKATSLGSPRAMIYEPVEEYSMIG</sequence>
<dbReference type="Gene3D" id="3.40.50.720">
    <property type="entry name" value="NAD(P)-binding Rossmann-like Domain"/>
    <property type="match status" value="1"/>
</dbReference>
<keyword evidence="2" id="KW-1185">Reference proteome</keyword>
<feature type="non-terminal residue" evidence="1">
    <location>
        <position position="1"/>
    </location>
</feature>
<dbReference type="EMBL" id="LFIW01001785">
    <property type="protein sequence ID" value="KZL80912.1"/>
    <property type="molecule type" value="Genomic_DNA"/>
</dbReference>
<reference evidence="1 2" key="1">
    <citation type="submission" date="2015-06" db="EMBL/GenBank/DDBJ databases">
        <title>Survival trade-offs in plant roots during colonization by closely related pathogenic and mutualistic fungi.</title>
        <authorList>
            <person name="Hacquard S."/>
            <person name="Kracher B."/>
            <person name="Hiruma K."/>
            <person name="Weinman A."/>
            <person name="Muench P."/>
            <person name="Garrido Oter R."/>
            <person name="Ver Loren van Themaat E."/>
            <person name="Dallerey J.-F."/>
            <person name="Damm U."/>
            <person name="Henrissat B."/>
            <person name="Lespinet O."/>
            <person name="Thon M."/>
            <person name="Kemen E."/>
            <person name="McHardy A.C."/>
            <person name="Schulze-Lefert P."/>
            <person name="O'Connell R.J."/>
        </authorList>
    </citation>
    <scope>NUCLEOTIDE SEQUENCE [LARGE SCALE GENOMIC DNA]</scope>
    <source>
        <strain evidence="1 2">MAFF 238704</strain>
    </source>
</reference>